<dbReference type="GO" id="GO:0008173">
    <property type="term" value="F:RNA methyltransferase activity"/>
    <property type="evidence" value="ECO:0007669"/>
    <property type="project" value="InterPro"/>
</dbReference>
<dbReference type="EC" id="2.1.1.-" evidence="6"/>
<dbReference type="Proteomes" id="UP000075737">
    <property type="component" value="Unassembled WGS sequence"/>
</dbReference>
<dbReference type="FunFam" id="3.40.1280.10:FF:000008">
    <property type="entry name" value="Group 3 RNA methyltransferase TrmH"/>
    <property type="match status" value="1"/>
</dbReference>
<evidence type="ECO:0000256" key="4">
    <source>
        <dbReference type="SAM" id="Phobius"/>
    </source>
</evidence>
<keyword evidence="4" id="KW-0812">Transmembrane</keyword>
<reference evidence="6 7" key="1">
    <citation type="submission" date="2015-12" db="EMBL/GenBank/DDBJ databases">
        <title>Draft genome of Thermovenabulum gondwanense isolated from a red thermophilic microbial mat colonisisng an outflow channel of a bore well.</title>
        <authorList>
            <person name="Patel B.K."/>
        </authorList>
    </citation>
    <scope>NUCLEOTIDE SEQUENCE [LARGE SCALE GENOMIC DNA]</scope>
    <source>
        <strain evidence="6 7">R270</strain>
    </source>
</reference>
<dbReference type="AlphaFoldDB" id="A0A162MUQ9"/>
<gene>
    <name evidence="6" type="ORF">ATZ99_06790</name>
</gene>
<dbReference type="InterPro" id="IPR029028">
    <property type="entry name" value="Alpha/beta_knot_MTases"/>
</dbReference>
<comment type="caution">
    <text evidence="6">The sequence shown here is derived from an EMBL/GenBank/DDBJ whole genome shotgun (WGS) entry which is preliminary data.</text>
</comment>
<dbReference type="PATRIC" id="fig|520767.4.peg.767"/>
<dbReference type="Gene3D" id="3.30.1330.30">
    <property type="match status" value="1"/>
</dbReference>
<keyword evidence="3 6" id="KW-0808">Transferase</keyword>
<evidence type="ECO:0000256" key="3">
    <source>
        <dbReference type="ARBA" id="ARBA00022679"/>
    </source>
</evidence>
<proteinExistence type="inferred from homology"/>
<dbReference type="PANTHER" id="PTHR46429:SF1">
    <property type="entry name" value="23S RRNA (GUANOSINE-2'-O-)-METHYLTRANSFERASE RLMB"/>
    <property type="match status" value="1"/>
</dbReference>
<evidence type="ECO:0000313" key="7">
    <source>
        <dbReference type="Proteomes" id="UP000075737"/>
    </source>
</evidence>
<dbReference type="GO" id="GO:0032259">
    <property type="term" value="P:methylation"/>
    <property type="evidence" value="ECO:0007669"/>
    <property type="project" value="UniProtKB-KW"/>
</dbReference>
<dbReference type="SUPFAM" id="SSF55315">
    <property type="entry name" value="L30e-like"/>
    <property type="match status" value="1"/>
</dbReference>
<keyword evidence="4" id="KW-0472">Membrane</keyword>
<keyword evidence="2 6" id="KW-0489">Methyltransferase</keyword>
<dbReference type="InterPro" id="IPR013123">
    <property type="entry name" value="SpoU_subst-bd"/>
</dbReference>
<keyword evidence="7" id="KW-1185">Reference proteome</keyword>
<dbReference type="GO" id="GO:0005829">
    <property type="term" value="C:cytosol"/>
    <property type="evidence" value="ECO:0007669"/>
    <property type="project" value="TreeGrafter"/>
</dbReference>
<dbReference type="InterPro" id="IPR004441">
    <property type="entry name" value="rRNA_MeTrfase_TrmH"/>
</dbReference>
<dbReference type="SMART" id="SM00967">
    <property type="entry name" value="SpoU_sub_bind"/>
    <property type="match status" value="1"/>
</dbReference>
<organism evidence="6 7">
    <name type="scientific">Thermovenabulum gondwanense</name>
    <dbReference type="NCBI Taxonomy" id="520767"/>
    <lineage>
        <taxon>Bacteria</taxon>
        <taxon>Bacillati</taxon>
        <taxon>Bacillota</taxon>
        <taxon>Clostridia</taxon>
        <taxon>Thermosediminibacterales</taxon>
        <taxon>Thermosediminibacteraceae</taxon>
        <taxon>Thermovenabulum</taxon>
    </lineage>
</organism>
<feature type="transmembrane region" description="Helical" evidence="4">
    <location>
        <begin position="219"/>
        <end position="240"/>
    </location>
</feature>
<dbReference type="CDD" id="cd18103">
    <property type="entry name" value="SpoU-like_RlmB"/>
    <property type="match status" value="1"/>
</dbReference>
<dbReference type="SUPFAM" id="SSF75217">
    <property type="entry name" value="alpha/beta knot"/>
    <property type="match status" value="1"/>
</dbReference>
<dbReference type="InterPro" id="IPR029026">
    <property type="entry name" value="tRNA_m1G_MTases_N"/>
</dbReference>
<evidence type="ECO:0000256" key="1">
    <source>
        <dbReference type="ARBA" id="ARBA00007228"/>
    </source>
</evidence>
<dbReference type="STRING" id="520767.ATZ99_06790"/>
<dbReference type="Pfam" id="PF00588">
    <property type="entry name" value="SpoU_methylase"/>
    <property type="match status" value="1"/>
</dbReference>
<dbReference type="Gene3D" id="3.40.1280.10">
    <property type="match status" value="1"/>
</dbReference>
<sequence>MEDKSFLIEGKNSVLEALKAGRPMNKIYVKKGDRAFIKRINELARQNNVPVVEVDENYLNRISETKKHQGVIAQASLKPYLDFEELLTKASSKTREPFIAVLNEIEDPVNLGSILRTCDCLGVNGVIIPKRRACGVTPTVMKVSEGAGEYVDIARVTNIASTLEKLKEKGIWVVGADMDGEVYYEKDLTGPLALVVGGEDKGLGKLVKERCDFLVKIPMMGHVTSMNAAVAFAVIGYEIIRQRALKDAGKA</sequence>
<dbReference type="OrthoDB" id="9794400at2"/>
<evidence type="ECO:0000313" key="6">
    <source>
        <dbReference type="EMBL" id="KYO67393.1"/>
    </source>
</evidence>
<dbReference type="InterPro" id="IPR001537">
    <property type="entry name" value="SpoU_MeTrfase"/>
</dbReference>
<dbReference type="PANTHER" id="PTHR46429">
    <property type="entry name" value="23S RRNA (GUANOSINE-2'-O-)-METHYLTRANSFERASE RLMB"/>
    <property type="match status" value="1"/>
</dbReference>
<comment type="similarity">
    <text evidence="1">Belongs to the class IV-like SAM-binding methyltransferase superfamily. RNA methyltransferase TrmH family.</text>
</comment>
<dbReference type="GO" id="GO:0003723">
    <property type="term" value="F:RNA binding"/>
    <property type="evidence" value="ECO:0007669"/>
    <property type="project" value="InterPro"/>
</dbReference>
<dbReference type="InterPro" id="IPR029064">
    <property type="entry name" value="Ribosomal_eL30-like_sf"/>
</dbReference>
<accession>A0A162MUQ9</accession>
<name>A0A162MUQ9_9FIRM</name>
<protein>
    <submittedName>
        <fullName evidence="6">Putative TrmH family tRNA/rRNA methyltransferase</fullName>
        <ecNumber evidence="6">2.1.1.-</ecNumber>
    </submittedName>
</protein>
<evidence type="ECO:0000256" key="2">
    <source>
        <dbReference type="ARBA" id="ARBA00022603"/>
    </source>
</evidence>
<dbReference type="Pfam" id="PF08032">
    <property type="entry name" value="SpoU_sub_bind"/>
    <property type="match status" value="1"/>
</dbReference>
<dbReference type="NCBIfam" id="TIGR00186">
    <property type="entry name" value="rRNA_methyl_3"/>
    <property type="match status" value="1"/>
</dbReference>
<dbReference type="RefSeq" id="WP_157074694.1">
    <property type="nucleotide sequence ID" value="NZ_LOHZ01000022.1"/>
</dbReference>
<feature type="domain" description="RNA 2-O ribose methyltransferase substrate binding" evidence="5">
    <location>
        <begin position="7"/>
        <end position="81"/>
    </location>
</feature>
<evidence type="ECO:0000259" key="5">
    <source>
        <dbReference type="SMART" id="SM00967"/>
    </source>
</evidence>
<dbReference type="GO" id="GO:0006396">
    <property type="term" value="P:RNA processing"/>
    <property type="evidence" value="ECO:0007669"/>
    <property type="project" value="InterPro"/>
</dbReference>
<dbReference type="EMBL" id="LOHZ01000022">
    <property type="protein sequence ID" value="KYO67393.1"/>
    <property type="molecule type" value="Genomic_DNA"/>
</dbReference>
<keyword evidence="4" id="KW-1133">Transmembrane helix</keyword>